<dbReference type="Proteomes" id="UP000324392">
    <property type="component" value="Chromosome"/>
</dbReference>
<proteinExistence type="predicted"/>
<protein>
    <submittedName>
        <fullName evidence="1">Uncharacterized protein</fullName>
    </submittedName>
</protein>
<sequence length="42" mass="4837">MNRLKLVYKTNKETLTREGDNFGCKTNVYQADNPSSFKPPQC</sequence>
<organism evidence="1 2">
    <name type="scientific">Serratia symbiotica</name>
    <dbReference type="NCBI Taxonomy" id="138074"/>
    <lineage>
        <taxon>Bacteria</taxon>
        <taxon>Pseudomonadati</taxon>
        <taxon>Pseudomonadota</taxon>
        <taxon>Gammaproteobacteria</taxon>
        <taxon>Enterobacterales</taxon>
        <taxon>Yersiniaceae</taxon>
        <taxon>Serratia</taxon>
    </lineage>
</organism>
<evidence type="ECO:0000313" key="2">
    <source>
        <dbReference type="Proteomes" id="UP000324392"/>
    </source>
</evidence>
<dbReference type="EMBL" id="AP019531">
    <property type="protein sequence ID" value="BBI92868.1"/>
    <property type="molecule type" value="Genomic_DNA"/>
</dbReference>
<accession>A0A455VQB3</accession>
<evidence type="ECO:0000313" key="1">
    <source>
        <dbReference type="EMBL" id="BBI92868.1"/>
    </source>
</evidence>
<name>A0A455VQB3_9GAMM</name>
<dbReference type="AlphaFoldDB" id="A0A455VQB3"/>
<reference evidence="1 2" key="1">
    <citation type="submission" date="2019-03" db="EMBL/GenBank/DDBJ databases">
        <title>The genome sequence of Candidatus Serratia symbiotica strain IS.</title>
        <authorList>
            <person name="Nikoh N."/>
            <person name="Koga R."/>
            <person name="Oshima K."/>
            <person name="Hattori M."/>
            <person name="Fukatsu T."/>
        </authorList>
    </citation>
    <scope>NUCLEOTIDE SEQUENCE [LARGE SCALE GENOMIC DNA]</scope>
    <source>
        <strain evidence="1 2">IS</strain>
    </source>
</reference>
<gene>
    <name evidence="1" type="ORF">SSYIS1_27930</name>
</gene>